<evidence type="ECO:0000313" key="10">
    <source>
        <dbReference type="EMBL" id="KFO64776.1"/>
    </source>
</evidence>
<dbReference type="Gene3D" id="3.30.70.270">
    <property type="match status" value="2"/>
</dbReference>
<accession>A0A091F6A2</accession>
<keyword evidence="6" id="KW-0255">Endonuclease</keyword>
<dbReference type="STRING" id="85066.A0A091F6A2"/>
<reference evidence="10 11" key="1">
    <citation type="submission" date="2014-04" db="EMBL/GenBank/DDBJ databases">
        <title>Genome evolution of avian class.</title>
        <authorList>
            <person name="Zhang G."/>
            <person name="Li C."/>
        </authorList>
    </citation>
    <scope>NUCLEOTIDE SEQUENCE [LARGE SCALE GENOMIC DNA]</scope>
    <source>
        <strain evidence="10">BGI_N302</strain>
    </source>
</reference>
<dbReference type="EC" id="3.1.26.4" evidence="2"/>
<evidence type="ECO:0000256" key="6">
    <source>
        <dbReference type="ARBA" id="ARBA00022759"/>
    </source>
</evidence>
<evidence type="ECO:0000313" key="11">
    <source>
        <dbReference type="Proteomes" id="UP000052976"/>
    </source>
</evidence>
<evidence type="ECO:0000256" key="5">
    <source>
        <dbReference type="ARBA" id="ARBA00022722"/>
    </source>
</evidence>
<dbReference type="InterPro" id="IPR043502">
    <property type="entry name" value="DNA/RNA_pol_sf"/>
</dbReference>
<evidence type="ECO:0000256" key="2">
    <source>
        <dbReference type="ARBA" id="ARBA00012180"/>
    </source>
</evidence>
<dbReference type="Pfam" id="PF06817">
    <property type="entry name" value="RVT_thumb"/>
    <property type="match status" value="1"/>
</dbReference>
<dbReference type="AlphaFoldDB" id="A0A091F6A2"/>
<dbReference type="Proteomes" id="UP000052976">
    <property type="component" value="Unassembled WGS sequence"/>
</dbReference>
<dbReference type="InterPro" id="IPR000477">
    <property type="entry name" value="RT_dom"/>
</dbReference>
<keyword evidence="7" id="KW-0378">Hydrolase</keyword>
<dbReference type="GO" id="GO:0003964">
    <property type="term" value="F:RNA-directed DNA polymerase activity"/>
    <property type="evidence" value="ECO:0007669"/>
    <property type="project" value="UniProtKB-KW"/>
</dbReference>
<dbReference type="PROSITE" id="PS50878">
    <property type="entry name" value="RT_POL"/>
    <property type="match status" value="1"/>
</dbReference>
<dbReference type="PANTHER" id="PTHR41694:SF3">
    <property type="entry name" value="RNA-DIRECTED DNA POLYMERASE-RELATED"/>
    <property type="match status" value="1"/>
</dbReference>
<evidence type="ECO:0000259" key="9">
    <source>
        <dbReference type="PROSITE" id="PS50878"/>
    </source>
</evidence>
<dbReference type="InterPro" id="IPR010661">
    <property type="entry name" value="RVT_thumb"/>
</dbReference>
<dbReference type="GO" id="GO:0004523">
    <property type="term" value="F:RNA-DNA hybrid ribonuclease activity"/>
    <property type="evidence" value="ECO:0007669"/>
    <property type="project" value="UniProtKB-EC"/>
</dbReference>
<dbReference type="PANTHER" id="PTHR41694">
    <property type="entry name" value="ENDOGENOUS RETROVIRUS GROUP K MEMBER POL PROTEIN"/>
    <property type="match status" value="1"/>
</dbReference>
<comment type="similarity">
    <text evidence="1">Belongs to the beta type-B retroviral polymerase family. HERV class-II K(HML-2) pol subfamily.</text>
</comment>
<name>A0A091F6A2_CORBR</name>
<keyword evidence="11" id="KW-1185">Reference proteome</keyword>
<feature type="domain" description="Reverse transcriptase" evidence="9">
    <location>
        <begin position="32"/>
        <end position="220"/>
    </location>
</feature>
<proteinExistence type="inferred from homology"/>
<protein>
    <recommendedName>
        <fullName evidence="2">ribonuclease H</fullName>
        <ecNumber evidence="2">3.1.26.4</ecNumber>
    </recommendedName>
</protein>
<evidence type="ECO:0000256" key="8">
    <source>
        <dbReference type="ARBA" id="ARBA00022918"/>
    </source>
</evidence>
<organism evidence="10 11">
    <name type="scientific">Corvus brachyrhynchos</name>
    <name type="common">American crow</name>
    <dbReference type="NCBI Taxonomy" id="85066"/>
    <lineage>
        <taxon>Eukaryota</taxon>
        <taxon>Metazoa</taxon>
        <taxon>Chordata</taxon>
        <taxon>Craniata</taxon>
        <taxon>Vertebrata</taxon>
        <taxon>Euteleostomi</taxon>
        <taxon>Archelosauria</taxon>
        <taxon>Archosauria</taxon>
        <taxon>Dinosauria</taxon>
        <taxon>Saurischia</taxon>
        <taxon>Theropoda</taxon>
        <taxon>Coelurosauria</taxon>
        <taxon>Aves</taxon>
        <taxon>Neognathae</taxon>
        <taxon>Neoaves</taxon>
        <taxon>Telluraves</taxon>
        <taxon>Australaves</taxon>
        <taxon>Passeriformes</taxon>
        <taxon>Corvoidea</taxon>
        <taxon>Corvidae</taxon>
        <taxon>Corvus</taxon>
    </lineage>
</organism>
<gene>
    <name evidence="10" type="ORF">N302_08945</name>
</gene>
<keyword evidence="3" id="KW-0808">Transferase</keyword>
<dbReference type="GO" id="GO:0035613">
    <property type="term" value="F:RNA stem-loop binding"/>
    <property type="evidence" value="ECO:0007669"/>
    <property type="project" value="TreeGrafter"/>
</dbReference>
<evidence type="ECO:0000256" key="4">
    <source>
        <dbReference type="ARBA" id="ARBA00022695"/>
    </source>
</evidence>
<dbReference type="Pfam" id="PF00078">
    <property type="entry name" value="RVT_1"/>
    <property type="match status" value="1"/>
</dbReference>
<sequence>LSWKTNNPVWVGQWPLEKMKLSALKELVKEQLQRGHIKETNSPWNSPVFVIHKKASDSWRLLHDLRRINEVIENMGPLQPGLPSLSMIPRGWPLIIDLKVCFFNIPLHPKDAPRFTFSVPSINRQEPLRRYHWLTLPQGMKNSPTICQWFVAQALFPARQKHPQAMILHYMDDLLIAAATQKEVEEARGSVITAVQDAGLEVSTSKVQETSPCKYLGWRMTEQSIRPQKIQLRTEINTLQDLQQLLGEINWVRATLGITNDELVPVFDLLRGDCDITSLRSLTPEAQKALEKVTKALQQRQAHQCVESLPF</sequence>
<dbReference type="EMBL" id="KK719669">
    <property type="protein sequence ID" value="KFO64776.1"/>
    <property type="molecule type" value="Genomic_DNA"/>
</dbReference>
<evidence type="ECO:0000256" key="1">
    <source>
        <dbReference type="ARBA" id="ARBA00010879"/>
    </source>
</evidence>
<dbReference type="Gene3D" id="3.10.10.10">
    <property type="entry name" value="HIV Type 1 Reverse Transcriptase, subunit A, domain 1"/>
    <property type="match status" value="1"/>
</dbReference>
<dbReference type="SUPFAM" id="SSF56672">
    <property type="entry name" value="DNA/RNA polymerases"/>
    <property type="match status" value="1"/>
</dbReference>
<dbReference type="InterPro" id="IPR043128">
    <property type="entry name" value="Rev_trsase/Diguanyl_cyclase"/>
</dbReference>
<evidence type="ECO:0000256" key="3">
    <source>
        <dbReference type="ARBA" id="ARBA00022679"/>
    </source>
</evidence>
<feature type="non-terminal residue" evidence="10">
    <location>
        <position position="1"/>
    </location>
</feature>
<feature type="non-terminal residue" evidence="10">
    <location>
        <position position="311"/>
    </location>
</feature>
<keyword evidence="8" id="KW-0695">RNA-directed DNA polymerase</keyword>
<keyword evidence="5" id="KW-0540">Nuclease</keyword>
<keyword evidence="4" id="KW-0548">Nucleotidyltransferase</keyword>
<evidence type="ECO:0000256" key="7">
    <source>
        <dbReference type="ARBA" id="ARBA00022801"/>
    </source>
</evidence>